<feature type="transmembrane region" description="Helical" evidence="6">
    <location>
        <begin position="150"/>
        <end position="170"/>
    </location>
</feature>
<evidence type="ECO:0000256" key="6">
    <source>
        <dbReference type="SAM" id="Phobius"/>
    </source>
</evidence>
<protein>
    <recommendedName>
        <fullName evidence="7">Type II secretion system protein GspF domain-containing protein</fullName>
    </recommendedName>
</protein>
<dbReference type="Pfam" id="PF00482">
    <property type="entry name" value="T2SSF"/>
    <property type="match status" value="1"/>
</dbReference>
<organism evidence="8 9">
    <name type="scientific">Thermogymnomonas acidicola</name>
    <dbReference type="NCBI Taxonomy" id="399579"/>
    <lineage>
        <taxon>Archaea</taxon>
        <taxon>Methanobacteriati</taxon>
        <taxon>Thermoplasmatota</taxon>
        <taxon>Thermoplasmata</taxon>
        <taxon>Thermoplasmatales</taxon>
        <taxon>Thermogymnomonas</taxon>
    </lineage>
</organism>
<dbReference type="AlphaFoldDB" id="A0AA37BR69"/>
<evidence type="ECO:0000256" key="3">
    <source>
        <dbReference type="ARBA" id="ARBA00022692"/>
    </source>
</evidence>
<accession>A0AA37BR69</accession>
<evidence type="ECO:0000256" key="4">
    <source>
        <dbReference type="ARBA" id="ARBA00022989"/>
    </source>
</evidence>
<dbReference type="GO" id="GO:0005886">
    <property type="term" value="C:plasma membrane"/>
    <property type="evidence" value="ECO:0007669"/>
    <property type="project" value="UniProtKB-SubCell"/>
</dbReference>
<dbReference type="RefSeq" id="WP_188680627.1">
    <property type="nucleotide sequence ID" value="NZ_BMNY01000001.1"/>
</dbReference>
<sequence>MSTGMPVPYVSSIIISTALVAYGYTMMVRNRRRREAERMLPDFLRDLSDYLSFGLPMADALRNLSESNYGPLSGNLATVNRLVAGGTPVSRAILSLSRGLGSVQVERVSSLISVAADAGGSSPQVIRSVADFAQRLQAVANNRSAEMKNYLLIMAVATAVFIFVIVIMEVRFLDAISAFSLSSGTLLHGFGYHAISSAFNLGLLVSSAFSGFISGLIVEDRPGAALFYSGLFLLASSLVLLAVVLA</sequence>
<evidence type="ECO:0000256" key="2">
    <source>
        <dbReference type="ARBA" id="ARBA00022475"/>
    </source>
</evidence>
<evidence type="ECO:0000256" key="1">
    <source>
        <dbReference type="ARBA" id="ARBA00004651"/>
    </source>
</evidence>
<proteinExistence type="predicted"/>
<dbReference type="InterPro" id="IPR042094">
    <property type="entry name" value="T2SS_GspF_sf"/>
</dbReference>
<comment type="subcellular location">
    <subcellularLocation>
        <location evidence="1">Cell membrane</location>
        <topology evidence="1">Multi-pass membrane protein</topology>
    </subcellularLocation>
</comment>
<dbReference type="EMBL" id="BMNY01000001">
    <property type="protein sequence ID" value="GGM72887.1"/>
    <property type="molecule type" value="Genomic_DNA"/>
</dbReference>
<comment type="caution">
    <text evidence="8">The sequence shown here is derived from an EMBL/GenBank/DDBJ whole genome shotgun (WGS) entry which is preliminary data.</text>
</comment>
<gene>
    <name evidence="8" type="ORF">GCM10007108_08720</name>
</gene>
<keyword evidence="9" id="KW-1185">Reference proteome</keyword>
<name>A0AA37BR69_9ARCH</name>
<evidence type="ECO:0000313" key="8">
    <source>
        <dbReference type="EMBL" id="GGM72887.1"/>
    </source>
</evidence>
<evidence type="ECO:0000313" key="9">
    <source>
        <dbReference type="Proteomes" id="UP000632195"/>
    </source>
</evidence>
<keyword evidence="3 6" id="KW-0812">Transmembrane</keyword>
<reference evidence="8" key="2">
    <citation type="submission" date="2022-09" db="EMBL/GenBank/DDBJ databases">
        <authorList>
            <person name="Sun Q."/>
            <person name="Ohkuma M."/>
        </authorList>
    </citation>
    <scope>NUCLEOTIDE SEQUENCE</scope>
    <source>
        <strain evidence="8">JCM 13583</strain>
    </source>
</reference>
<reference evidence="8" key="1">
    <citation type="journal article" date="2014" name="Int. J. Syst. Evol. Microbiol.">
        <title>Complete genome sequence of Corynebacterium casei LMG S-19264T (=DSM 44701T), isolated from a smear-ripened cheese.</title>
        <authorList>
            <consortium name="US DOE Joint Genome Institute (JGI-PGF)"/>
            <person name="Walter F."/>
            <person name="Albersmeier A."/>
            <person name="Kalinowski J."/>
            <person name="Ruckert C."/>
        </authorList>
    </citation>
    <scope>NUCLEOTIDE SEQUENCE</scope>
    <source>
        <strain evidence="8">JCM 13583</strain>
    </source>
</reference>
<dbReference type="PANTHER" id="PTHR35402">
    <property type="entry name" value="INTEGRAL MEMBRANE PROTEIN-RELATED"/>
    <property type="match status" value="1"/>
</dbReference>
<dbReference type="InterPro" id="IPR018076">
    <property type="entry name" value="T2SS_GspF_dom"/>
</dbReference>
<feature type="transmembrane region" description="Helical" evidence="6">
    <location>
        <begin position="225"/>
        <end position="245"/>
    </location>
</feature>
<evidence type="ECO:0000256" key="5">
    <source>
        <dbReference type="ARBA" id="ARBA00023136"/>
    </source>
</evidence>
<keyword evidence="2" id="KW-1003">Cell membrane</keyword>
<feature type="transmembrane region" description="Helical" evidence="6">
    <location>
        <begin position="6"/>
        <end position="24"/>
    </location>
</feature>
<keyword evidence="4 6" id="KW-1133">Transmembrane helix</keyword>
<keyword evidence="5 6" id="KW-0472">Membrane</keyword>
<dbReference type="Gene3D" id="1.20.81.30">
    <property type="entry name" value="Type II secretion system (T2SS), domain F"/>
    <property type="match status" value="1"/>
</dbReference>
<feature type="domain" description="Type II secretion system protein GspF" evidence="7">
    <location>
        <begin position="43"/>
        <end position="168"/>
    </location>
</feature>
<evidence type="ECO:0000259" key="7">
    <source>
        <dbReference type="Pfam" id="PF00482"/>
    </source>
</evidence>
<dbReference type="PANTHER" id="PTHR35402:SF1">
    <property type="entry name" value="TYPE II SECRETION SYSTEM PROTEIN GSPF DOMAIN-CONTAINING PROTEIN"/>
    <property type="match status" value="1"/>
</dbReference>
<dbReference type="Proteomes" id="UP000632195">
    <property type="component" value="Unassembled WGS sequence"/>
</dbReference>
<feature type="transmembrane region" description="Helical" evidence="6">
    <location>
        <begin position="190"/>
        <end position="218"/>
    </location>
</feature>
<dbReference type="InterPro" id="IPR056569">
    <property type="entry name" value="ArlJ-like"/>
</dbReference>